<keyword evidence="7" id="KW-1185">Reference proteome</keyword>
<keyword evidence="2" id="KW-0904">Protein phosphatase</keyword>
<dbReference type="SUPFAM" id="SSF52799">
    <property type="entry name" value="(Phosphotyrosine protein) phosphatases II"/>
    <property type="match status" value="2"/>
</dbReference>
<evidence type="ECO:0000313" key="7">
    <source>
        <dbReference type="Proteomes" id="UP000242877"/>
    </source>
</evidence>
<dbReference type="PANTHER" id="PTHR47550:SF1">
    <property type="entry name" value="DUAL SPECIFICITY PROTEIN PHOSPHATASE PPS1"/>
    <property type="match status" value="1"/>
</dbReference>
<dbReference type="PANTHER" id="PTHR47550">
    <property type="entry name" value="DUAL SPECIFICITY PROTEIN PHOSPHATASE PPS1"/>
    <property type="match status" value="1"/>
</dbReference>
<dbReference type="GO" id="GO:0008138">
    <property type="term" value="F:protein tyrosine/serine/threonine phosphatase activity"/>
    <property type="evidence" value="ECO:0007669"/>
    <property type="project" value="TreeGrafter"/>
</dbReference>
<evidence type="ECO:0000259" key="4">
    <source>
        <dbReference type="PROSITE" id="PS50054"/>
    </source>
</evidence>
<name>A0A162I771_9EURO</name>
<dbReference type="InterPro" id="IPR016130">
    <property type="entry name" value="Tyr_Pase_AS"/>
</dbReference>
<dbReference type="GO" id="GO:0033260">
    <property type="term" value="P:nuclear DNA replication"/>
    <property type="evidence" value="ECO:0007669"/>
    <property type="project" value="TreeGrafter"/>
</dbReference>
<dbReference type="InterPro" id="IPR020422">
    <property type="entry name" value="TYR_PHOSPHATASE_DUAL_dom"/>
</dbReference>
<feature type="domain" description="Tyrosine specific protein phosphatases" evidence="5">
    <location>
        <begin position="594"/>
        <end position="644"/>
    </location>
</feature>
<protein>
    <submittedName>
        <fullName evidence="6">Pps1 dual specificity phosphatase</fullName>
    </submittedName>
</protein>
<dbReference type="EMBL" id="AZGZ01000020">
    <property type="protein sequence ID" value="KZZ89533.1"/>
    <property type="molecule type" value="Genomic_DNA"/>
</dbReference>
<dbReference type="InterPro" id="IPR053239">
    <property type="entry name" value="Dual_spec_PTase"/>
</dbReference>
<reference evidence="6 7" key="1">
    <citation type="journal article" date="2016" name="Genome Biol. Evol.">
        <title>Divergent and convergent evolution of fungal pathogenicity.</title>
        <authorList>
            <person name="Shang Y."/>
            <person name="Xiao G."/>
            <person name="Zheng P."/>
            <person name="Cen K."/>
            <person name="Zhan S."/>
            <person name="Wang C."/>
        </authorList>
    </citation>
    <scope>NUCLEOTIDE SEQUENCE [LARGE SCALE GENOMIC DNA]</scope>
    <source>
        <strain evidence="6 7">ARSEF 7405</strain>
    </source>
</reference>
<dbReference type="PROSITE" id="PS00383">
    <property type="entry name" value="TYR_PHOSPHATASE_1"/>
    <property type="match status" value="1"/>
</dbReference>
<dbReference type="VEuPathDB" id="FungiDB:AAP_04288"/>
<dbReference type="OrthoDB" id="273181at2759"/>
<dbReference type="AlphaFoldDB" id="A0A162I771"/>
<feature type="compositionally biased region" description="Low complexity" evidence="3">
    <location>
        <begin position="7"/>
        <end position="50"/>
    </location>
</feature>
<dbReference type="GO" id="GO:0005634">
    <property type="term" value="C:nucleus"/>
    <property type="evidence" value="ECO:0007669"/>
    <property type="project" value="GOC"/>
</dbReference>
<dbReference type="Proteomes" id="UP000242877">
    <property type="component" value="Unassembled WGS sequence"/>
</dbReference>
<evidence type="ECO:0000313" key="6">
    <source>
        <dbReference type="EMBL" id="KZZ89533.1"/>
    </source>
</evidence>
<keyword evidence="1" id="KW-0378">Hydrolase</keyword>
<dbReference type="Gene3D" id="3.90.190.10">
    <property type="entry name" value="Protein tyrosine phosphatase superfamily"/>
    <property type="match status" value="1"/>
</dbReference>
<organism evidence="6 7">
    <name type="scientific">Ascosphaera apis ARSEF 7405</name>
    <dbReference type="NCBI Taxonomy" id="392613"/>
    <lineage>
        <taxon>Eukaryota</taxon>
        <taxon>Fungi</taxon>
        <taxon>Dikarya</taxon>
        <taxon>Ascomycota</taxon>
        <taxon>Pezizomycotina</taxon>
        <taxon>Eurotiomycetes</taxon>
        <taxon>Eurotiomycetidae</taxon>
        <taxon>Onygenales</taxon>
        <taxon>Ascosphaeraceae</taxon>
        <taxon>Ascosphaera</taxon>
    </lineage>
</organism>
<dbReference type="InterPro" id="IPR000387">
    <property type="entry name" value="Tyr_Pase_dom"/>
</dbReference>
<comment type="caution">
    <text evidence="6">The sequence shown here is derived from an EMBL/GenBank/DDBJ whole genome shotgun (WGS) entry which is preliminary data.</text>
</comment>
<feature type="region of interest" description="Disordered" evidence="3">
    <location>
        <begin position="1"/>
        <end position="51"/>
    </location>
</feature>
<dbReference type="PROSITE" id="PS50054">
    <property type="entry name" value="TYR_PHOSPHATASE_DUAL"/>
    <property type="match status" value="1"/>
</dbReference>
<sequence>MATAVVRSRSPSPSLSEHGSSSEGSVTLSTYTPPPTTATTTTTTETSTEPFTKKLHLSSVEVESDDDSWSTASEFYDNPQPTLLYPPKSFPRHPGLSGAFSIDIDQLSDALTQLAKTPLLDPDEIFPWMHEFPPMHKTSYFVSLNEAEDEDSCDVIPPESLRSIMLLKAGNDLSKCKLKGTVDVCEIIDESMVRFRSDAEMIEGRIRHFKLQTQKFANVSDIIIYGDDDTTSFQLDNLAARIIDCQRHVNSKLPRTKSEYCRFNTFILTTSFQDVCQSHPELVYIDAAQNLTPHAIDMVDIEKRQISLVATPSQIAPNVWISSMMPPPYGHPFPDNKPYNVYIDTQEVVEFPEKTILEEEIRKLRTETGYVSIVQFPGSAETSKLPVSGRRDSLIEMCGWIHQVSTSDDCRKSKEENDDAVMLPGGKLHTAAGNLRVVVNCLDGYSEISLLAVAYVMFIYGLPLHEALVYLHKDKNRDFYLQSSDVKFLHNIQLDLITKGRRTLGEAMPESLPASPSWVESLETCLPSRITPYMYLGNLKHANQPKLLKAMGITRILGVGEPVSWLQHEIDEWGIHNMMLVRDVGDNGLDSLYDHFERALDFIEHGRKNGMITFVHCRVGVSRSATVCIAEIMATQGLNLPEAL</sequence>
<dbReference type="SMART" id="SM00195">
    <property type="entry name" value="DSPc"/>
    <property type="match status" value="1"/>
</dbReference>
<evidence type="ECO:0000256" key="1">
    <source>
        <dbReference type="ARBA" id="ARBA00022801"/>
    </source>
</evidence>
<evidence type="ECO:0000256" key="2">
    <source>
        <dbReference type="ARBA" id="ARBA00022912"/>
    </source>
</evidence>
<evidence type="ECO:0000256" key="3">
    <source>
        <dbReference type="SAM" id="MobiDB-lite"/>
    </source>
</evidence>
<accession>A0A162I771</accession>
<dbReference type="InterPro" id="IPR029021">
    <property type="entry name" value="Prot-tyrosine_phosphatase-like"/>
</dbReference>
<feature type="domain" description="Tyrosine-protein phosphatase" evidence="4">
    <location>
        <begin position="526"/>
        <end position="644"/>
    </location>
</feature>
<gene>
    <name evidence="6" type="ORF">AAP_04288</name>
</gene>
<dbReference type="InterPro" id="IPR000340">
    <property type="entry name" value="Dual-sp_phosphatase_cat-dom"/>
</dbReference>
<dbReference type="Pfam" id="PF00782">
    <property type="entry name" value="DSPc"/>
    <property type="match status" value="1"/>
</dbReference>
<evidence type="ECO:0000259" key="5">
    <source>
        <dbReference type="PROSITE" id="PS50056"/>
    </source>
</evidence>
<dbReference type="PROSITE" id="PS50056">
    <property type="entry name" value="TYR_PHOSPHATASE_2"/>
    <property type="match status" value="1"/>
</dbReference>
<proteinExistence type="predicted"/>